<organism evidence="1 2">
    <name type="scientific">Zostera marina</name>
    <name type="common">Eelgrass</name>
    <dbReference type="NCBI Taxonomy" id="29655"/>
    <lineage>
        <taxon>Eukaryota</taxon>
        <taxon>Viridiplantae</taxon>
        <taxon>Streptophyta</taxon>
        <taxon>Embryophyta</taxon>
        <taxon>Tracheophyta</taxon>
        <taxon>Spermatophyta</taxon>
        <taxon>Magnoliopsida</taxon>
        <taxon>Liliopsida</taxon>
        <taxon>Zosteraceae</taxon>
        <taxon>Zostera</taxon>
    </lineage>
</organism>
<dbReference type="Proteomes" id="UP000036987">
    <property type="component" value="Unassembled WGS sequence"/>
</dbReference>
<evidence type="ECO:0000313" key="1">
    <source>
        <dbReference type="EMBL" id="KMZ63192.1"/>
    </source>
</evidence>
<dbReference type="Pfam" id="PF13516">
    <property type="entry name" value="LRR_6"/>
    <property type="match status" value="1"/>
</dbReference>
<keyword evidence="2" id="KW-1185">Reference proteome</keyword>
<dbReference type="EMBL" id="LFYR01001258">
    <property type="protein sequence ID" value="KMZ63192.1"/>
    <property type="molecule type" value="Genomic_DNA"/>
</dbReference>
<protein>
    <submittedName>
        <fullName evidence="1">Uncharacterized protein</fullName>
    </submittedName>
</protein>
<dbReference type="InterPro" id="IPR001611">
    <property type="entry name" value="Leu-rich_rpt"/>
</dbReference>
<sequence>MSELGCSHLRELRLKSCSGVTDLGVELVAVKCRMLEVLDLSFVPITGNFLPPILLLQYLQPLIS</sequence>
<dbReference type="InterPro" id="IPR006553">
    <property type="entry name" value="Leu-rich_rpt_Cys-con_subtyp"/>
</dbReference>
<reference evidence="2" key="1">
    <citation type="journal article" date="2016" name="Nature">
        <title>The genome of the seagrass Zostera marina reveals angiosperm adaptation to the sea.</title>
        <authorList>
            <person name="Olsen J.L."/>
            <person name="Rouze P."/>
            <person name="Verhelst B."/>
            <person name="Lin Y.-C."/>
            <person name="Bayer T."/>
            <person name="Collen J."/>
            <person name="Dattolo E."/>
            <person name="De Paoli E."/>
            <person name="Dittami S."/>
            <person name="Maumus F."/>
            <person name="Michel G."/>
            <person name="Kersting A."/>
            <person name="Lauritano C."/>
            <person name="Lohaus R."/>
            <person name="Toepel M."/>
            <person name="Tonon T."/>
            <person name="Vanneste K."/>
            <person name="Amirebrahimi M."/>
            <person name="Brakel J."/>
            <person name="Bostroem C."/>
            <person name="Chovatia M."/>
            <person name="Grimwood J."/>
            <person name="Jenkins J.W."/>
            <person name="Jueterbock A."/>
            <person name="Mraz A."/>
            <person name="Stam W.T."/>
            <person name="Tice H."/>
            <person name="Bornberg-Bauer E."/>
            <person name="Green P.J."/>
            <person name="Pearson G.A."/>
            <person name="Procaccini G."/>
            <person name="Duarte C.M."/>
            <person name="Schmutz J."/>
            <person name="Reusch T.B.H."/>
            <person name="Van de Peer Y."/>
        </authorList>
    </citation>
    <scope>NUCLEOTIDE SEQUENCE [LARGE SCALE GENOMIC DNA]</scope>
    <source>
        <strain evidence="2">cv. Finnish</strain>
    </source>
</reference>
<dbReference type="SMART" id="SM00367">
    <property type="entry name" value="LRR_CC"/>
    <property type="match status" value="1"/>
</dbReference>
<comment type="caution">
    <text evidence="1">The sequence shown here is derived from an EMBL/GenBank/DDBJ whole genome shotgun (WGS) entry which is preliminary data.</text>
</comment>
<dbReference type="SUPFAM" id="SSF52047">
    <property type="entry name" value="RNI-like"/>
    <property type="match status" value="1"/>
</dbReference>
<name>A0A0K9P4P8_ZOSMR</name>
<dbReference type="OrthoDB" id="2585512at2759"/>
<dbReference type="STRING" id="29655.A0A0K9P4P8"/>
<accession>A0A0K9P4P8</accession>
<dbReference type="InterPro" id="IPR032675">
    <property type="entry name" value="LRR_dom_sf"/>
</dbReference>
<dbReference type="AlphaFoldDB" id="A0A0K9P4P8"/>
<proteinExistence type="predicted"/>
<gene>
    <name evidence="1" type="ORF">ZOSMA_41G00350</name>
</gene>
<evidence type="ECO:0000313" key="2">
    <source>
        <dbReference type="Proteomes" id="UP000036987"/>
    </source>
</evidence>
<dbReference type="Gene3D" id="3.80.10.10">
    <property type="entry name" value="Ribonuclease Inhibitor"/>
    <property type="match status" value="1"/>
</dbReference>